<dbReference type="OrthoDB" id="5982475at2759"/>
<proteinExistence type="predicted"/>
<evidence type="ECO:0000313" key="1">
    <source>
        <dbReference type="EMBL" id="CAB3998144.1"/>
    </source>
</evidence>
<comment type="caution">
    <text evidence="1">The sequence shown here is derived from an EMBL/GenBank/DDBJ whole genome shotgun (WGS) entry which is preliminary data.</text>
</comment>
<name>A0A7D9I0T0_PARCT</name>
<accession>A0A7D9I0T0</accession>
<sequence length="255" mass="29576">MYIQKYFDLGKKSDLSNEGPMAQWSNSEEWFCYFEEDGEDTYVMRPFPSMWNCRVVHPCGLDPFSGDVRSLQGFCRSLEILTYMRSEASRLGMLSGNQCSANEGQDEICAVILPWDKKELPTPLELLNGVFHFHPEIYEYYTSHPQDKGEIRENKLHFHIRPDNFDDSDYDADAGEHDLTEKPCLNRIFGMDFAEEDELWKFKDSRKFYEWLQPIMYPSVTVYAGEDKFNPVAVFMLTQLAPGWVGGALTAVNYT</sequence>
<keyword evidence="2" id="KW-1185">Reference proteome</keyword>
<protein>
    <submittedName>
        <fullName evidence="1">Uncharacterized protein</fullName>
    </submittedName>
</protein>
<dbReference type="EMBL" id="CACRXK020003281">
    <property type="protein sequence ID" value="CAB3998144.1"/>
    <property type="molecule type" value="Genomic_DNA"/>
</dbReference>
<reference evidence="1" key="1">
    <citation type="submission" date="2020-04" db="EMBL/GenBank/DDBJ databases">
        <authorList>
            <person name="Alioto T."/>
            <person name="Alioto T."/>
            <person name="Gomez Garrido J."/>
        </authorList>
    </citation>
    <scope>NUCLEOTIDE SEQUENCE</scope>
    <source>
        <strain evidence="1">A484AB</strain>
    </source>
</reference>
<gene>
    <name evidence="1" type="ORF">PACLA_8A006236</name>
</gene>
<organism evidence="1 2">
    <name type="scientific">Paramuricea clavata</name>
    <name type="common">Red gorgonian</name>
    <name type="synonym">Violescent sea-whip</name>
    <dbReference type="NCBI Taxonomy" id="317549"/>
    <lineage>
        <taxon>Eukaryota</taxon>
        <taxon>Metazoa</taxon>
        <taxon>Cnidaria</taxon>
        <taxon>Anthozoa</taxon>
        <taxon>Octocorallia</taxon>
        <taxon>Malacalcyonacea</taxon>
        <taxon>Plexauridae</taxon>
        <taxon>Paramuricea</taxon>
    </lineage>
</organism>
<dbReference type="AlphaFoldDB" id="A0A7D9I0T0"/>
<evidence type="ECO:0000313" key="2">
    <source>
        <dbReference type="Proteomes" id="UP001152795"/>
    </source>
</evidence>
<dbReference type="Proteomes" id="UP001152795">
    <property type="component" value="Unassembled WGS sequence"/>
</dbReference>